<gene>
    <name evidence="3" type="ORF">KL86SPO_70472</name>
</gene>
<dbReference type="RefSeq" id="WP_288185988.1">
    <property type="nucleotide sequence ID" value="NZ_LT608335.1"/>
</dbReference>
<dbReference type="InterPro" id="IPR001296">
    <property type="entry name" value="Glyco_trans_1"/>
</dbReference>
<keyword evidence="3" id="KW-0808">Transferase</keyword>
<evidence type="ECO:0000313" key="3">
    <source>
        <dbReference type="EMBL" id="SCM83614.1"/>
    </source>
</evidence>
<reference evidence="3" key="1">
    <citation type="submission" date="2016-08" db="EMBL/GenBank/DDBJ databases">
        <authorList>
            <person name="Seilhamer J.J."/>
        </authorList>
    </citation>
    <scope>NUCLEOTIDE SEQUENCE</scope>
    <source>
        <strain evidence="3">86</strain>
    </source>
</reference>
<name>A0A212M1B9_9FIRM</name>
<proteinExistence type="predicted"/>
<dbReference type="CDD" id="cd03819">
    <property type="entry name" value="GT4_WavL-like"/>
    <property type="match status" value="1"/>
</dbReference>
<organism evidence="3">
    <name type="scientific">uncultured Sporomusa sp</name>
    <dbReference type="NCBI Taxonomy" id="307249"/>
    <lineage>
        <taxon>Bacteria</taxon>
        <taxon>Bacillati</taxon>
        <taxon>Bacillota</taxon>
        <taxon>Negativicutes</taxon>
        <taxon>Selenomonadales</taxon>
        <taxon>Sporomusaceae</taxon>
        <taxon>Sporomusa</taxon>
        <taxon>environmental samples</taxon>
    </lineage>
</organism>
<accession>A0A212M1B9</accession>
<dbReference type="Gene3D" id="3.40.50.2000">
    <property type="entry name" value="Glycogen Phosphorylase B"/>
    <property type="match status" value="2"/>
</dbReference>
<dbReference type="GO" id="GO:0016757">
    <property type="term" value="F:glycosyltransferase activity"/>
    <property type="evidence" value="ECO:0007669"/>
    <property type="project" value="InterPro"/>
</dbReference>
<feature type="domain" description="Glycosyltransferase subfamily 4-like N-terminal" evidence="2">
    <location>
        <begin position="15"/>
        <end position="160"/>
    </location>
</feature>
<sequence>MAKLNILLVVPRLNIGGAESYVLTTALGLTRRGYQVCVASWGGQLVDKLAALGIKHYLVPIRLNSYLSSWLLEYIIKTNNISLVHANSAAAGFAALKVCQRMKVPLVYTAHGVFDHNKSEKVLANADKIICVSEFLRRRCLANGIPDAKLVTIYNGIDLAQFSPVPGRAFLAKREFGIPDDVFVIGMISRIKNLHTKGHGDILQMLGKYRNEKTKNWRLLIVGKGNGLSQVKHMAGKLGLSEQVYYAGHQTDIPKLMELIDVLLLPSDFETFGLVLAEAMAGGKPAIAYEVGGTPEAIDDKITGFLTPKNDIDAIYSKLDILYDNPSLRQQLGQNGIARVRALFDSETMLKQLLAVYEEVMIR</sequence>
<dbReference type="EMBL" id="FMJE01000007">
    <property type="protein sequence ID" value="SCM83614.1"/>
    <property type="molecule type" value="Genomic_DNA"/>
</dbReference>
<dbReference type="Pfam" id="PF00534">
    <property type="entry name" value="Glycos_transf_1"/>
    <property type="match status" value="1"/>
</dbReference>
<feature type="domain" description="Glycosyl transferase family 1" evidence="1">
    <location>
        <begin position="173"/>
        <end position="337"/>
    </location>
</feature>
<protein>
    <submittedName>
        <fullName evidence="3">Glycosyl transferase group 1</fullName>
    </submittedName>
</protein>
<evidence type="ECO:0000259" key="2">
    <source>
        <dbReference type="Pfam" id="PF13439"/>
    </source>
</evidence>
<dbReference type="PANTHER" id="PTHR12526:SF638">
    <property type="entry name" value="SPORE COAT PROTEIN SA"/>
    <property type="match status" value="1"/>
</dbReference>
<dbReference type="AlphaFoldDB" id="A0A212M1B9"/>
<dbReference type="InterPro" id="IPR028098">
    <property type="entry name" value="Glyco_trans_4-like_N"/>
</dbReference>
<evidence type="ECO:0000259" key="1">
    <source>
        <dbReference type="Pfam" id="PF00534"/>
    </source>
</evidence>
<dbReference type="SUPFAM" id="SSF53756">
    <property type="entry name" value="UDP-Glycosyltransferase/glycogen phosphorylase"/>
    <property type="match status" value="1"/>
</dbReference>
<dbReference type="PANTHER" id="PTHR12526">
    <property type="entry name" value="GLYCOSYLTRANSFERASE"/>
    <property type="match status" value="1"/>
</dbReference>
<dbReference type="Pfam" id="PF13439">
    <property type="entry name" value="Glyco_transf_4"/>
    <property type="match status" value="1"/>
</dbReference>